<evidence type="ECO:0000313" key="1">
    <source>
        <dbReference type="EMBL" id="KAI7951506.1"/>
    </source>
</evidence>
<accession>A0ACC0EDP5</accession>
<name>A0ACC0EDP5_9BASI</name>
<reference evidence="2" key="2">
    <citation type="journal article" date="2018" name="Mol. Plant Microbe Interact.">
        <title>Genome sequence resources for the wheat stripe rust pathogen (Puccinia striiformis f. sp. tritici) and the barley stripe rust pathogen (Puccinia striiformis f. sp. hordei).</title>
        <authorList>
            <person name="Xia C."/>
            <person name="Wang M."/>
            <person name="Yin C."/>
            <person name="Cornejo O.E."/>
            <person name="Hulbert S.H."/>
            <person name="Chen X."/>
        </authorList>
    </citation>
    <scope>NUCLEOTIDE SEQUENCE [LARGE SCALE GENOMIC DNA]</scope>
    <source>
        <strain evidence="2">93-210</strain>
    </source>
</reference>
<keyword evidence="2" id="KW-1185">Reference proteome</keyword>
<dbReference type="Proteomes" id="UP001060170">
    <property type="component" value="Chromosome 7"/>
</dbReference>
<reference evidence="1 2" key="3">
    <citation type="journal article" date="2022" name="Microbiol. Spectr.">
        <title>Folding features and dynamics of 3D genome architecture in plant fungal pathogens.</title>
        <authorList>
            <person name="Xia C."/>
        </authorList>
    </citation>
    <scope>NUCLEOTIDE SEQUENCE [LARGE SCALE GENOMIC DNA]</scope>
    <source>
        <strain evidence="1 2">93-210</strain>
    </source>
</reference>
<proteinExistence type="predicted"/>
<dbReference type="EMBL" id="CM045871">
    <property type="protein sequence ID" value="KAI7951506.1"/>
    <property type="molecule type" value="Genomic_DNA"/>
</dbReference>
<organism evidence="1 2">
    <name type="scientific">Puccinia striiformis f. sp. tritici</name>
    <dbReference type="NCBI Taxonomy" id="168172"/>
    <lineage>
        <taxon>Eukaryota</taxon>
        <taxon>Fungi</taxon>
        <taxon>Dikarya</taxon>
        <taxon>Basidiomycota</taxon>
        <taxon>Pucciniomycotina</taxon>
        <taxon>Pucciniomycetes</taxon>
        <taxon>Pucciniales</taxon>
        <taxon>Pucciniaceae</taxon>
        <taxon>Puccinia</taxon>
    </lineage>
</organism>
<evidence type="ECO:0000313" key="2">
    <source>
        <dbReference type="Proteomes" id="UP001060170"/>
    </source>
</evidence>
<comment type="caution">
    <text evidence="1">The sequence shown here is derived from an EMBL/GenBank/DDBJ whole genome shotgun (WGS) entry which is preliminary data.</text>
</comment>
<gene>
    <name evidence="1" type="ORF">MJO28_007190</name>
</gene>
<reference evidence="2" key="1">
    <citation type="journal article" date="2018" name="BMC Genomics">
        <title>Genomic insights into host adaptation between the wheat stripe rust pathogen (Puccinia striiformis f. sp. tritici) and the barley stripe rust pathogen (Puccinia striiformis f. sp. hordei).</title>
        <authorList>
            <person name="Xia C."/>
            <person name="Wang M."/>
            <person name="Yin C."/>
            <person name="Cornejo O.E."/>
            <person name="Hulbert S.H."/>
            <person name="Chen X."/>
        </authorList>
    </citation>
    <scope>NUCLEOTIDE SEQUENCE [LARGE SCALE GENOMIC DNA]</scope>
    <source>
        <strain evidence="2">93-210</strain>
    </source>
</reference>
<sequence length="1006" mass="111595">MNHPKFVDQEQEQGPIEDINRAVGSSVIRQSDSFTGQESTQNPIDRIFNEIQQPLRSSHRQRQLSDADQLSATGDGGPLQSSHPHPRSESEDRPSKRTRYSVMPASSTITLLNQNQNNIDKDKQDEKKIIPSQTTALDLSTLLKNFNDGLQAISSSTENHHSVVSSPYPSGPPWPSISDIDREEIVRLLLQSLKEIGYPAAAMTLEVESGFTLDPSPEISSFRQNVLNGKWIQVDELLQREYSNLHRPSSTNNSSPTSPIHKLASDSDSRITKSLFGVDPHILKLARFLIIQEKYLELLESRQIRTALVVLRNEIAPLVTPPTSHKHHQNGSSSTTTSLLSNGKKSITKTNSNGIFGSSFDKLSSAAIAVASTYSPSGWNGTQSHQPMDQDIEGDDNDHEEEEGEDEDDEDPGVQRLCLLSSLIMCADSHQVRIKAGWSGVANGSRLKVLEELQELIPPTKLIPHQRLAELLEQSKNLQRLQCIYHINNPQISLLLNHKCNRSNFPTQTSHILNKHKDEVWRIEWSHDGLRLASADRAKTCIIWKIKSSTKSTTQHTNGFSHPGVTLSEDSTGLASSRFLNPSSSSSADKKPSAKRPHLDSTSSHEEEFEFEIDLVLDKHPDGIACIAWSPDDSVLLTGSDCTINMWNTKTGDCIATMVKHKYDVGALSWLPDGRHFISGGLDSNILFWDLKGQNTYIWKVGPTRINDLAVSPDGKRLIVIGTATIDTRSSSTSSNGGTEQAQDNLNNGSDDRNLGSHTRSDDHHPPTSATPGGAASGDINNKKGRIHIFDIQEKKQIRMITLSPELSCVSISDDSKFALINQSPNQVLLYSIEEHKLIRRFVGQKQTRFIIRSCFGGDERNFILSGSEDGQIYVWHLETGSLIEVLSGHRKNNTVNAVAWNPVLNPPIFASACDDHTVRIWQAPNPNRTTPITNPIDHTKAEEVSNHNHTHNQQESLRVVDPTPAIVNPTESVASIDDDDVDVDVDDEVDVDEHDRFLGNDEIIY</sequence>
<protein>
    <submittedName>
        <fullName evidence="1">Uncharacterized protein</fullName>
    </submittedName>
</protein>